<dbReference type="Proteomes" id="UP000029965">
    <property type="component" value="Chromosome 15"/>
</dbReference>
<reference evidence="1" key="3">
    <citation type="submission" date="2025-09" db="UniProtKB">
        <authorList>
            <consortium name="Ensembl"/>
        </authorList>
    </citation>
    <scope>IDENTIFICATION</scope>
</reference>
<accession>A0A0D9SC09</accession>
<evidence type="ECO:0000313" key="1">
    <source>
        <dbReference type="Ensembl" id="ENSCSAP00000018398.1"/>
    </source>
</evidence>
<protein>
    <submittedName>
        <fullName evidence="1">Uncharacterized protein</fullName>
    </submittedName>
</protein>
<keyword evidence="2" id="KW-1185">Reference proteome</keyword>
<dbReference type="GeneTree" id="ENSGT00390000011699"/>
<sequence length="134" mass="14956">LFSFPSLFPYSTETKKISEVSSYVSANNKKNSFVGSGLLYSVALLRCQDCWAGHHTHVLSKEFTSYFSSGAGREAQHQPSAVLGSLIWLRRVYLLRAMVVPGGSQPCQRWLVIRMEVGGHPSFPGHAWLTFHLN</sequence>
<dbReference type="AlphaFoldDB" id="A0A0D9SC09"/>
<dbReference type="OMA" id="LENCPRP"/>
<dbReference type="eggNOG" id="ENOG502TEH4">
    <property type="taxonomic scope" value="Eukaryota"/>
</dbReference>
<reference evidence="1" key="2">
    <citation type="submission" date="2025-08" db="UniProtKB">
        <authorList>
            <consortium name="Ensembl"/>
        </authorList>
    </citation>
    <scope>IDENTIFICATION</scope>
</reference>
<proteinExistence type="predicted"/>
<dbReference type="Ensembl" id="ENSCSAT00000018969.1">
    <property type="protein sequence ID" value="ENSCSAP00000018398.1"/>
    <property type="gene ID" value="ENSCSAG00000018879.1"/>
</dbReference>
<name>A0A0D9SC09_CHLSB</name>
<dbReference type="EMBL" id="AQIB01119281">
    <property type="status" value="NOT_ANNOTATED_CDS"/>
    <property type="molecule type" value="Genomic_DNA"/>
</dbReference>
<reference evidence="1 2" key="1">
    <citation type="submission" date="2014-03" db="EMBL/GenBank/DDBJ databases">
        <authorList>
            <person name="Warren W."/>
            <person name="Wilson R.K."/>
        </authorList>
    </citation>
    <scope>NUCLEOTIDE SEQUENCE</scope>
</reference>
<dbReference type="Bgee" id="ENSCSAG00000018879">
    <property type="expression patterns" value="Expressed in blood"/>
</dbReference>
<evidence type="ECO:0000313" key="2">
    <source>
        <dbReference type="Proteomes" id="UP000029965"/>
    </source>
</evidence>
<organism evidence="1 2">
    <name type="scientific">Chlorocebus sabaeus</name>
    <name type="common">Green monkey</name>
    <name type="synonym">Simia sabaea</name>
    <dbReference type="NCBI Taxonomy" id="60711"/>
    <lineage>
        <taxon>Eukaryota</taxon>
        <taxon>Metazoa</taxon>
        <taxon>Chordata</taxon>
        <taxon>Craniata</taxon>
        <taxon>Vertebrata</taxon>
        <taxon>Euteleostomi</taxon>
        <taxon>Mammalia</taxon>
        <taxon>Eutheria</taxon>
        <taxon>Euarchontoglires</taxon>
        <taxon>Primates</taxon>
        <taxon>Haplorrhini</taxon>
        <taxon>Catarrhini</taxon>
        <taxon>Cercopithecidae</taxon>
        <taxon>Cercopithecinae</taxon>
        <taxon>Chlorocebus</taxon>
    </lineage>
</organism>